<evidence type="ECO:0000313" key="1">
    <source>
        <dbReference type="EMBL" id="MFB6490765.1"/>
    </source>
</evidence>
<keyword evidence="1" id="KW-0808">Transferase</keyword>
<evidence type="ECO:0000313" key="2">
    <source>
        <dbReference type="Proteomes" id="UP000033636"/>
    </source>
</evidence>
<keyword evidence="1" id="KW-0689">Ribosomal protein</keyword>
<proteinExistence type="predicted"/>
<protein>
    <submittedName>
        <fullName evidence="1">Ribosomal protein S18-alanine N-acetyltransferase</fullName>
        <ecNumber evidence="1">2.3.1.266</ecNumber>
    </submittedName>
</protein>
<comment type="caution">
    <text evidence="1">The sequence shown here is derived from an EMBL/GenBank/DDBJ whole genome shotgun (WGS) entry which is preliminary data.</text>
</comment>
<sequence>MSLKPCTIDHIQGIYEVESESFREPDIYSLDLIRFLCSFCGSTSYVYEDGGAVAGYIITCIEGRSAHVISIAVKPKYRRKGVGSRLLCTALQILTSGRVDRVYLEVRVSNEPALSLYRRAGFKEIERLKNYYSDGEDGIRMEITDKNLAREFCKNYVK</sequence>
<name>A0ACC6V2A5_9CREN</name>
<dbReference type="EC" id="2.3.1.266" evidence="1"/>
<gene>
    <name evidence="1" type="primary">rimI</name>
    <name evidence="1" type="ORF">TU35_005910</name>
</gene>
<dbReference type="EMBL" id="JZWT02000013">
    <property type="protein sequence ID" value="MFB6490765.1"/>
    <property type="molecule type" value="Genomic_DNA"/>
</dbReference>
<keyword evidence="1" id="KW-0687">Ribonucleoprotein</keyword>
<organism evidence="1 2">
    <name type="scientific">Thermoproteus sp. AZ2</name>
    <dbReference type="NCBI Taxonomy" id="1609232"/>
    <lineage>
        <taxon>Archaea</taxon>
        <taxon>Thermoproteota</taxon>
        <taxon>Thermoprotei</taxon>
        <taxon>Thermoproteales</taxon>
        <taxon>Thermoproteaceae</taxon>
        <taxon>Thermoproteus</taxon>
    </lineage>
</organism>
<dbReference type="Proteomes" id="UP000033636">
    <property type="component" value="Unassembled WGS sequence"/>
</dbReference>
<reference evidence="1" key="1">
    <citation type="submission" date="2024-07" db="EMBL/GenBank/DDBJ databases">
        <title>Metagenome and Metagenome-Assembled Genomes of Archaea from a hot spring from the geothermal field of Los Azufres, Mexico.</title>
        <authorList>
            <person name="Marin-Paredes R."/>
            <person name="Martinez-Romero E."/>
            <person name="Servin-Garciduenas L.E."/>
        </authorList>
    </citation>
    <scope>NUCLEOTIDE SEQUENCE</scope>
</reference>
<keyword evidence="1" id="KW-0012">Acyltransferase</keyword>
<accession>A0ACC6V2A5</accession>